<name>A0AAE3FWE9_9EURY</name>
<dbReference type="AlphaFoldDB" id="A0AAE3FWE9"/>
<keyword evidence="4" id="KW-1185">Reference proteome</keyword>
<accession>A0AAE3FWE9</accession>
<sequence length="383" mass="43092">MDEHDIDAYINQSYQIIESNPQMDEENTKVKLIQPFLELLGWDLYSSEVVLEYTVPMASGNTRVDYALMLGDSPVVFVEAKPIHATLTDTELRQLRSYMRQELAVDWGILTNGESFEVLTKDRHQNGVKEMSVLTFNLDDLRIDPSFLSLLSKESIHSGKSDEVAEQIGRTNQAIQDVKTNEDQLTESIVASIESTVGDLPIDLTQQSREFVQNLVTLLHDQRRFVSHTTPSSESPILVSQSYDEDSTDSVGNLPASYDGDSHTINTGFEGYVIRFSDGAVVPDSESEPHTKQNMNMTAAVDYLITKYALTEQIEIPYFPSNARKNCLINTEPLHPNGDEMRGAYELVDGHYLHTALSTSGKQNNLRDLVDNIDMEIEFLGDW</sequence>
<feature type="domain" description="Type I restriction enzyme R protein N-terminal" evidence="2">
    <location>
        <begin position="28"/>
        <end position="132"/>
    </location>
</feature>
<dbReference type="EMBL" id="JAKRVX010000002">
    <property type="protein sequence ID" value="MCL9816812.1"/>
    <property type="molecule type" value="Genomic_DNA"/>
</dbReference>
<dbReference type="Proteomes" id="UP001203207">
    <property type="component" value="Unassembled WGS sequence"/>
</dbReference>
<reference evidence="3" key="2">
    <citation type="submission" date="2022-02" db="EMBL/GenBank/DDBJ databases">
        <authorList>
            <person name="Elcheninov A.G."/>
            <person name="Sorokin D.Y."/>
            <person name="Kublanov I.V."/>
        </authorList>
    </citation>
    <scope>NUCLEOTIDE SEQUENCE</scope>
    <source>
        <strain evidence="3">AArc-St2</strain>
    </source>
</reference>
<feature type="compositionally biased region" description="Polar residues" evidence="1">
    <location>
        <begin position="230"/>
        <end position="242"/>
    </location>
</feature>
<gene>
    <name evidence="3" type="ORF">AArcSt2_07640</name>
</gene>
<comment type="caution">
    <text evidence="3">The sequence shown here is derived from an EMBL/GenBank/DDBJ whole genome shotgun (WGS) entry which is preliminary data.</text>
</comment>
<reference evidence="3" key="1">
    <citation type="journal article" date="2022" name="Syst. Appl. Microbiol.">
        <title>Natronocalculus amylovorans gen. nov., sp. nov., and Natranaeroarchaeum aerophilus sp. nov., dominant culturable amylolytic natronoarchaea from hypersaline soda lakes in southwestern Siberia.</title>
        <authorList>
            <person name="Sorokin D.Y."/>
            <person name="Elcheninov A.G."/>
            <person name="Khizhniak T.V."/>
            <person name="Koenen M."/>
            <person name="Bale N.J."/>
            <person name="Damste J.S.S."/>
            <person name="Kublanov I.V."/>
        </authorList>
    </citation>
    <scope>NUCLEOTIDE SEQUENCE</scope>
    <source>
        <strain evidence="3">AArc-St2</strain>
    </source>
</reference>
<protein>
    <submittedName>
        <fullName evidence="3">Type I restriction enzyme HsdR N-terminal domain-containing protein</fullName>
    </submittedName>
</protein>
<organism evidence="3 4">
    <name type="scientific">Natronocalculus amylovorans</name>
    <dbReference type="NCBI Taxonomy" id="2917812"/>
    <lineage>
        <taxon>Archaea</taxon>
        <taxon>Methanobacteriati</taxon>
        <taxon>Methanobacteriota</taxon>
        <taxon>Stenosarchaea group</taxon>
        <taxon>Halobacteria</taxon>
        <taxon>Halobacteriales</taxon>
        <taxon>Haloferacaceae</taxon>
        <taxon>Natronocalculus</taxon>
    </lineage>
</organism>
<dbReference type="InterPro" id="IPR029464">
    <property type="entry name" value="HSDR_N"/>
</dbReference>
<dbReference type="Pfam" id="PF13588">
    <property type="entry name" value="HSDR_N_2"/>
    <property type="match status" value="1"/>
</dbReference>
<dbReference type="RefSeq" id="WP_250583677.1">
    <property type="nucleotide sequence ID" value="NZ_JAKRVX010000002.1"/>
</dbReference>
<evidence type="ECO:0000313" key="4">
    <source>
        <dbReference type="Proteomes" id="UP001203207"/>
    </source>
</evidence>
<feature type="region of interest" description="Disordered" evidence="1">
    <location>
        <begin position="230"/>
        <end position="250"/>
    </location>
</feature>
<evidence type="ECO:0000259" key="2">
    <source>
        <dbReference type="Pfam" id="PF13588"/>
    </source>
</evidence>
<dbReference type="Gene3D" id="3.90.1570.30">
    <property type="match status" value="1"/>
</dbReference>
<evidence type="ECO:0000313" key="3">
    <source>
        <dbReference type="EMBL" id="MCL9816812.1"/>
    </source>
</evidence>
<proteinExistence type="predicted"/>
<evidence type="ECO:0000256" key="1">
    <source>
        <dbReference type="SAM" id="MobiDB-lite"/>
    </source>
</evidence>